<evidence type="ECO:0000259" key="9">
    <source>
        <dbReference type="Pfam" id="PF17919"/>
    </source>
</evidence>
<evidence type="ECO:0000256" key="6">
    <source>
        <dbReference type="ARBA" id="ARBA00022801"/>
    </source>
</evidence>
<name>A0A8J5Y243_9ROSI</name>
<dbReference type="FunFam" id="3.10.10.10:FF:000007">
    <property type="entry name" value="Retrovirus-related Pol polyprotein from transposon 17.6-like Protein"/>
    <property type="match status" value="1"/>
</dbReference>
<evidence type="ECO:0000256" key="1">
    <source>
        <dbReference type="ARBA" id="ARBA00022670"/>
    </source>
</evidence>
<proteinExistence type="predicted"/>
<dbReference type="SUPFAM" id="SSF56672">
    <property type="entry name" value="DNA/RNA polymerases"/>
    <property type="match status" value="1"/>
</dbReference>
<dbReference type="CDD" id="cd01647">
    <property type="entry name" value="RT_LTR"/>
    <property type="match status" value="1"/>
</dbReference>
<dbReference type="FunFam" id="3.30.70.270:FF:000020">
    <property type="entry name" value="Transposon Tf2-6 polyprotein-like Protein"/>
    <property type="match status" value="1"/>
</dbReference>
<dbReference type="PANTHER" id="PTHR24559:SF444">
    <property type="entry name" value="REVERSE TRANSCRIPTASE DOMAIN-CONTAINING PROTEIN"/>
    <property type="match status" value="1"/>
</dbReference>
<keyword evidence="6" id="KW-0378">Hydrolase</keyword>
<dbReference type="GO" id="GO:0006508">
    <property type="term" value="P:proteolysis"/>
    <property type="evidence" value="ECO:0007669"/>
    <property type="project" value="UniProtKB-KW"/>
</dbReference>
<dbReference type="InterPro" id="IPR043128">
    <property type="entry name" value="Rev_trsase/Diguanyl_cyclase"/>
</dbReference>
<dbReference type="EMBL" id="JAHUZN010000013">
    <property type="protein sequence ID" value="KAG8473042.1"/>
    <property type="molecule type" value="Genomic_DNA"/>
</dbReference>
<keyword evidence="1" id="KW-0645">Protease</keyword>
<feature type="domain" description="Reverse transcriptase/retrotransposon-derived protein RNase H-like" evidence="9">
    <location>
        <begin position="146"/>
        <end position="192"/>
    </location>
</feature>
<dbReference type="Proteomes" id="UP000701853">
    <property type="component" value="Chromosome 13"/>
</dbReference>
<evidence type="ECO:0000256" key="3">
    <source>
        <dbReference type="ARBA" id="ARBA00022695"/>
    </source>
</evidence>
<gene>
    <name evidence="10" type="ORF">CXB51_034962</name>
</gene>
<keyword evidence="4" id="KW-0540">Nuclease</keyword>
<organism evidence="10 11">
    <name type="scientific">Gossypium anomalum</name>
    <dbReference type="NCBI Taxonomy" id="47600"/>
    <lineage>
        <taxon>Eukaryota</taxon>
        <taxon>Viridiplantae</taxon>
        <taxon>Streptophyta</taxon>
        <taxon>Embryophyta</taxon>
        <taxon>Tracheophyta</taxon>
        <taxon>Spermatophyta</taxon>
        <taxon>Magnoliopsida</taxon>
        <taxon>eudicotyledons</taxon>
        <taxon>Gunneridae</taxon>
        <taxon>Pentapetalae</taxon>
        <taxon>rosids</taxon>
        <taxon>malvids</taxon>
        <taxon>Malvales</taxon>
        <taxon>Malvaceae</taxon>
        <taxon>Malvoideae</taxon>
        <taxon>Gossypium</taxon>
    </lineage>
</organism>
<evidence type="ECO:0000256" key="5">
    <source>
        <dbReference type="ARBA" id="ARBA00022759"/>
    </source>
</evidence>
<keyword evidence="11" id="KW-1185">Reference proteome</keyword>
<dbReference type="InterPro" id="IPR000477">
    <property type="entry name" value="RT_dom"/>
</dbReference>
<dbReference type="AlphaFoldDB" id="A0A8J5Y243"/>
<dbReference type="InterPro" id="IPR041577">
    <property type="entry name" value="RT_RNaseH_2"/>
</dbReference>
<dbReference type="Pfam" id="PF17919">
    <property type="entry name" value="RT_RNaseH_2"/>
    <property type="match status" value="1"/>
</dbReference>
<evidence type="ECO:0000256" key="2">
    <source>
        <dbReference type="ARBA" id="ARBA00022679"/>
    </source>
</evidence>
<evidence type="ECO:0000313" key="11">
    <source>
        <dbReference type="Proteomes" id="UP000701853"/>
    </source>
</evidence>
<comment type="caution">
    <text evidence="10">The sequence shown here is derived from an EMBL/GenBank/DDBJ whole genome shotgun (WGS) entry which is preliminary data.</text>
</comment>
<evidence type="ECO:0000313" key="10">
    <source>
        <dbReference type="EMBL" id="KAG8473042.1"/>
    </source>
</evidence>
<dbReference type="PANTHER" id="PTHR24559">
    <property type="entry name" value="TRANSPOSON TY3-I GAG-POL POLYPROTEIN"/>
    <property type="match status" value="1"/>
</dbReference>
<dbReference type="Pfam" id="PF00078">
    <property type="entry name" value="RVT_1"/>
    <property type="match status" value="1"/>
</dbReference>
<dbReference type="GO" id="GO:0003964">
    <property type="term" value="F:RNA-directed DNA polymerase activity"/>
    <property type="evidence" value="ECO:0007669"/>
    <property type="project" value="UniProtKB-KW"/>
</dbReference>
<dbReference type="InterPro" id="IPR043502">
    <property type="entry name" value="DNA/RNA_pol_sf"/>
</dbReference>
<protein>
    <recommendedName>
        <fullName evidence="12">DNA/RNA polymerases superfamily protein</fullName>
    </recommendedName>
</protein>
<keyword evidence="3" id="KW-0548">Nucleotidyltransferase</keyword>
<evidence type="ECO:0000256" key="7">
    <source>
        <dbReference type="ARBA" id="ARBA00022918"/>
    </source>
</evidence>
<dbReference type="Gene3D" id="3.10.10.10">
    <property type="entry name" value="HIV Type 1 Reverse Transcriptase, subunit A, domain 1"/>
    <property type="match status" value="1"/>
</dbReference>
<keyword evidence="2" id="KW-0808">Transferase</keyword>
<accession>A0A8J5Y243</accession>
<evidence type="ECO:0000256" key="4">
    <source>
        <dbReference type="ARBA" id="ARBA00022722"/>
    </source>
</evidence>
<dbReference type="GO" id="GO:0004519">
    <property type="term" value="F:endonuclease activity"/>
    <property type="evidence" value="ECO:0007669"/>
    <property type="project" value="UniProtKB-KW"/>
</dbReference>
<dbReference type="InterPro" id="IPR053134">
    <property type="entry name" value="RNA-dir_DNA_polymerase"/>
</dbReference>
<dbReference type="Gene3D" id="3.30.70.270">
    <property type="match status" value="2"/>
</dbReference>
<feature type="domain" description="Reverse transcriptase" evidence="8">
    <location>
        <begin position="2"/>
        <end position="99"/>
    </location>
</feature>
<keyword evidence="5" id="KW-0255">Endonuclease</keyword>
<evidence type="ECO:0008006" key="12">
    <source>
        <dbReference type="Google" id="ProtNLM"/>
    </source>
</evidence>
<reference evidence="10 11" key="1">
    <citation type="journal article" date="2021" name="bioRxiv">
        <title>The Gossypium anomalum genome as a resource for cotton improvement and evolutionary analysis of hybrid incompatibility.</title>
        <authorList>
            <person name="Grover C.E."/>
            <person name="Yuan D."/>
            <person name="Arick M.A."/>
            <person name="Miller E.R."/>
            <person name="Hu G."/>
            <person name="Peterson D.G."/>
            <person name="Wendel J.F."/>
            <person name="Udall J.A."/>
        </authorList>
    </citation>
    <scope>NUCLEOTIDE SEQUENCE [LARGE SCALE GENOMIC DNA]</scope>
    <source>
        <strain evidence="10">JFW-Udall</strain>
        <tissue evidence="10">Leaf</tissue>
    </source>
</reference>
<sequence>MRLCIDYRQLNKVTLKNKYPLPRIDGLFDQLKVATVFSKIDLRFGYYQLRVKERDVPKTAFRTRYGHYEFLVMPFGLTNAPAIFMDLMNCIIRLYLDKFVVKLLRNIAEVRSFLGLAEYYRWFVNGFSMIATLMTRLLQKDVKFEWMENCQQSFERLKALLTEASVLMQPELGKEFMIYSDASLNGLGCVLIGCSVRAEDLKTPFANVVTDALSRKLLFALRALNTQLTISNNGLILVELKAKLTFLQEIQEAQKGNEKLQAKRNQCESEIESDFRISTDGCLMFKDRFCVPKDNELI</sequence>
<evidence type="ECO:0000259" key="8">
    <source>
        <dbReference type="Pfam" id="PF00078"/>
    </source>
</evidence>
<dbReference type="GO" id="GO:0008233">
    <property type="term" value="F:peptidase activity"/>
    <property type="evidence" value="ECO:0007669"/>
    <property type="project" value="UniProtKB-KW"/>
</dbReference>
<keyword evidence="7" id="KW-0695">RNA-directed DNA polymerase</keyword>
<dbReference type="OrthoDB" id="415724at2759"/>